<keyword evidence="3" id="KW-0963">Cytoplasm</keyword>
<feature type="domain" description="HYDIN/VesB/CFA65-like Ig-like" evidence="6">
    <location>
        <begin position="37"/>
        <end position="91"/>
    </location>
</feature>
<dbReference type="GeneID" id="108501883"/>
<gene>
    <name evidence="8" type="primary">LOC108501883</name>
</gene>
<organism evidence="7 8">
    <name type="scientific">Lepidothrix coronata</name>
    <name type="common">blue-crowned manakin</name>
    <dbReference type="NCBI Taxonomy" id="321398"/>
    <lineage>
        <taxon>Eukaryota</taxon>
        <taxon>Metazoa</taxon>
        <taxon>Chordata</taxon>
        <taxon>Craniata</taxon>
        <taxon>Vertebrata</taxon>
        <taxon>Euteleostomi</taxon>
        <taxon>Archelosauria</taxon>
        <taxon>Archosauria</taxon>
        <taxon>Dinosauria</taxon>
        <taxon>Saurischia</taxon>
        <taxon>Theropoda</taxon>
        <taxon>Coelurosauria</taxon>
        <taxon>Aves</taxon>
        <taxon>Neognathae</taxon>
        <taxon>Neoaves</taxon>
        <taxon>Telluraves</taxon>
        <taxon>Australaves</taxon>
        <taxon>Passeriformes</taxon>
        <taxon>Pipridae</taxon>
        <taxon>Lepidothrix</taxon>
    </lineage>
</organism>
<evidence type="ECO:0000313" key="8">
    <source>
        <dbReference type="RefSeq" id="XP_017679659.1"/>
    </source>
</evidence>
<sequence length="249" mass="27960">MGTLGIGDILQVTVEFHPLQTGDHSGSLVVHYDTAVGSCFTFLPQQGIIPPDGLQAISISFRTTIPGEFKEEFHFNVAECPKPVTLTIRCCAEHRVPLPPLSLKNNCCLPLSIVLDLKKPFLICDVDQQPLPEDAQPIKLDKGEEIHLHIQFNPAYKKDLYSWVAEKTLNMQFMEHPHEEQITIRGEVYFPNLHIQAKALDFGYIINGTEQVDCVAMTNCSPIPVHYHWSFQTDSQVNTISDQQVLLGL</sequence>
<comment type="subcellular location">
    <subcellularLocation>
        <location evidence="1">Cell projection</location>
        <location evidence="1">Cilium</location>
    </subcellularLocation>
    <subcellularLocation>
        <location evidence="2">Cytoplasm</location>
    </subcellularLocation>
</comment>
<evidence type="ECO:0000256" key="1">
    <source>
        <dbReference type="ARBA" id="ARBA00004138"/>
    </source>
</evidence>
<evidence type="ECO:0000313" key="7">
    <source>
        <dbReference type="Proteomes" id="UP000504624"/>
    </source>
</evidence>
<dbReference type="GO" id="GO:1904158">
    <property type="term" value="P:axonemal central apparatus assembly"/>
    <property type="evidence" value="ECO:0007669"/>
    <property type="project" value="TreeGrafter"/>
</dbReference>
<dbReference type="PANTHER" id="PTHR23053">
    <property type="entry name" value="DLEC1 DELETED IN LUNG AND ESOPHAGEAL CANCER 1"/>
    <property type="match status" value="1"/>
</dbReference>
<protein>
    <submittedName>
        <fullName evidence="8">Hydrocephalus-inducing protein homolog</fullName>
    </submittedName>
</protein>
<evidence type="ECO:0000256" key="5">
    <source>
        <dbReference type="ARBA" id="ARBA00023273"/>
    </source>
</evidence>
<keyword evidence="5" id="KW-0966">Cell projection</keyword>
<keyword evidence="4" id="KW-0969">Cilium</keyword>
<reference evidence="8" key="1">
    <citation type="submission" date="2025-08" db="UniProtKB">
        <authorList>
            <consortium name="RefSeq"/>
        </authorList>
    </citation>
    <scope>IDENTIFICATION</scope>
</reference>
<dbReference type="GO" id="GO:0005930">
    <property type="term" value="C:axoneme"/>
    <property type="evidence" value="ECO:0007669"/>
    <property type="project" value="TreeGrafter"/>
</dbReference>
<evidence type="ECO:0000256" key="3">
    <source>
        <dbReference type="ARBA" id="ARBA00022490"/>
    </source>
</evidence>
<dbReference type="Gene3D" id="2.60.40.10">
    <property type="entry name" value="Immunoglobulins"/>
    <property type="match status" value="2"/>
</dbReference>
<dbReference type="InterPro" id="IPR053879">
    <property type="entry name" value="HYDIN_VesB_CFA65-like_Ig"/>
</dbReference>
<dbReference type="InterPro" id="IPR013783">
    <property type="entry name" value="Ig-like_fold"/>
</dbReference>
<accession>A0A6J0I1F0</accession>
<dbReference type="InterPro" id="IPR033305">
    <property type="entry name" value="Hydin-like"/>
</dbReference>
<keyword evidence="7" id="KW-1185">Reference proteome</keyword>
<evidence type="ECO:0000259" key="6">
    <source>
        <dbReference type="Pfam" id="PF22544"/>
    </source>
</evidence>
<dbReference type="OrthoDB" id="442692at2759"/>
<dbReference type="AlphaFoldDB" id="A0A6J0I1F0"/>
<dbReference type="Proteomes" id="UP000504624">
    <property type="component" value="Unplaced"/>
</dbReference>
<evidence type="ECO:0000256" key="4">
    <source>
        <dbReference type="ARBA" id="ARBA00023069"/>
    </source>
</evidence>
<dbReference type="Pfam" id="PF22544">
    <property type="entry name" value="HYDIN_VesB_CFA65-like_Ig"/>
    <property type="match status" value="1"/>
</dbReference>
<dbReference type="GO" id="GO:0003341">
    <property type="term" value="P:cilium movement"/>
    <property type="evidence" value="ECO:0007669"/>
    <property type="project" value="TreeGrafter"/>
</dbReference>
<evidence type="ECO:0000256" key="2">
    <source>
        <dbReference type="ARBA" id="ARBA00004496"/>
    </source>
</evidence>
<dbReference type="PANTHER" id="PTHR23053:SF0">
    <property type="entry name" value="HYDROCEPHALUS-INDUCING PROTEIN HOMOLOG"/>
    <property type="match status" value="1"/>
</dbReference>
<proteinExistence type="predicted"/>
<name>A0A6J0I1F0_9PASS</name>
<dbReference type="RefSeq" id="XP_017679659.1">
    <property type="nucleotide sequence ID" value="XM_017824170.1"/>
</dbReference>